<dbReference type="GO" id="GO:0003677">
    <property type="term" value="F:DNA binding"/>
    <property type="evidence" value="ECO:0007669"/>
    <property type="project" value="UniProtKB-UniRule"/>
</dbReference>
<dbReference type="RefSeq" id="WP_046109826.1">
    <property type="nucleotide sequence ID" value="NZ_JZEX01000141.1"/>
</dbReference>
<keyword evidence="13" id="KW-0648">Protein biosynthesis</keyword>
<dbReference type="EMBL" id="JZEX01000141">
    <property type="protein sequence ID" value="KKB10644.1"/>
    <property type="molecule type" value="Genomic_DNA"/>
</dbReference>
<dbReference type="InterPro" id="IPR028624">
    <property type="entry name" value="Tscrpt_elong_fac_GreA/B"/>
</dbReference>
<dbReference type="AlphaFoldDB" id="A0A0F5FP34"/>
<evidence type="ECO:0000256" key="6">
    <source>
        <dbReference type="ARBA" id="ARBA00024916"/>
    </source>
</evidence>
<dbReference type="Pfam" id="PF01272">
    <property type="entry name" value="GreA_GreB"/>
    <property type="match status" value="1"/>
</dbReference>
<dbReference type="PROSITE" id="PS00830">
    <property type="entry name" value="GREAB_2"/>
    <property type="match status" value="1"/>
</dbReference>
<comment type="similarity">
    <text evidence="1 8 9">Belongs to the GreA/GreB family.</text>
</comment>
<dbReference type="GO" id="GO:0070063">
    <property type="term" value="F:RNA polymerase binding"/>
    <property type="evidence" value="ECO:0007669"/>
    <property type="project" value="InterPro"/>
</dbReference>
<accession>A0A0F5FP34</accession>
<evidence type="ECO:0000259" key="11">
    <source>
        <dbReference type="Pfam" id="PF01272"/>
    </source>
</evidence>
<dbReference type="InterPro" id="IPR022691">
    <property type="entry name" value="Tscrpt_elong_fac_GreA/B_N"/>
</dbReference>
<sequence>MDKIPMTNSGHAALAAEYQRRTSEERKRIIEAIQEARAHGDLSENAEYSAAKEAQSLNEGRIQELEAILALAEIIDVTKLTGSSVKFGATVTFVDEDTEEEKTYQVVGDPEADASSGRISISSPIARAMIGKGEGDSFEVAAPGGARSYEILRVQYV</sequence>
<proteinExistence type="inferred from homology"/>
<keyword evidence="5 8" id="KW-0804">Transcription</keyword>
<dbReference type="GO" id="GO:0006354">
    <property type="term" value="P:DNA-templated transcription elongation"/>
    <property type="evidence" value="ECO:0007669"/>
    <property type="project" value="TreeGrafter"/>
</dbReference>
<dbReference type="SUPFAM" id="SSF46557">
    <property type="entry name" value="GreA transcript cleavage protein, N-terminal domain"/>
    <property type="match status" value="1"/>
</dbReference>
<evidence type="ECO:0000313" key="14">
    <source>
        <dbReference type="Proteomes" id="UP000033632"/>
    </source>
</evidence>
<dbReference type="PANTHER" id="PTHR30437">
    <property type="entry name" value="TRANSCRIPTION ELONGATION FACTOR GREA"/>
    <property type="match status" value="1"/>
</dbReference>
<dbReference type="Gene3D" id="3.10.50.30">
    <property type="entry name" value="Transcription elongation factor, GreA/GreB, C-terminal domain"/>
    <property type="match status" value="1"/>
</dbReference>
<organism evidence="13 14">
    <name type="scientific">Devosia geojensis</name>
    <dbReference type="NCBI Taxonomy" id="443610"/>
    <lineage>
        <taxon>Bacteria</taxon>
        <taxon>Pseudomonadati</taxon>
        <taxon>Pseudomonadota</taxon>
        <taxon>Alphaproteobacteria</taxon>
        <taxon>Hyphomicrobiales</taxon>
        <taxon>Devosiaceae</taxon>
        <taxon>Devosia</taxon>
    </lineage>
</organism>
<evidence type="ECO:0000256" key="3">
    <source>
        <dbReference type="ARBA" id="ARBA00023015"/>
    </source>
</evidence>
<feature type="domain" description="Transcription elongation factor GreA/GreB C-terminal" evidence="11">
    <location>
        <begin position="83"/>
        <end position="156"/>
    </location>
</feature>
<dbReference type="InterPro" id="IPR001437">
    <property type="entry name" value="Tscrpt_elong_fac_GreA/B_C"/>
</dbReference>
<dbReference type="HAMAP" id="MF_00105">
    <property type="entry name" value="GreA_GreB"/>
    <property type="match status" value="1"/>
</dbReference>
<dbReference type="InterPro" id="IPR036953">
    <property type="entry name" value="GreA/GreB_C_sf"/>
</dbReference>
<dbReference type="Proteomes" id="UP000033632">
    <property type="component" value="Unassembled WGS sequence"/>
</dbReference>
<evidence type="ECO:0000256" key="10">
    <source>
        <dbReference type="SAM" id="MobiDB-lite"/>
    </source>
</evidence>
<keyword evidence="14" id="KW-1185">Reference proteome</keyword>
<dbReference type="NCBIfam" id="TIGR01462">
    <property type="entry name" value="greA"/>
    <property type="match status" value="1"/>
</dbReference>
<dbReference type="InterPro" id="IPR036805">
    <property type="entry name" value="Tscrpt_elong_fac_GreA/B_N_sf"/>
</dbReference>
<gene>
    <name evidence="8" type="primary">greA</name>
    <name evidence="13" type="ORF">VE25_16870</name>
</gene>
<dbReference type="Pfam" id="PF03449">
    <property type="entry name" value="GreA_GreB_N"/>
    <property type="match status" value="1"/>
</dbReference>
<dbReference type="NCBIfam" id="NF001263">
    <property type="entry name" value="PRK00226.1-4"/>
    <property type="match status" value="1"/>
</dbReference>
<feature type="compositionally biased region" description="Polar residues" evidence="10">
    <location>
        <begin position="1"/>
        <end position="10"/>
    </location>
</feature>
<evidence type="ECO:0000256" key="5">
    <source>
        <dbReference type="ARBA" id="ARBA00023163"/>
    </source>
</evidence>
<dbReference type="FunFam" id="1.10.287.180:FF:000001">
    <property type="entry name" value="Transcription elongation factor GreA"/>
    <property type="match status" value="1"/>
</dbReference>
<keyword evidence="13" id="KW-0251">Elongation factor</keyword>
<evidence type="ECO:0000256" key="4">
    <source>
        <dbReference type="ARBA" id="ARBA00023125"/>
    </source>
</evidence>
<dbReference type="InterPro" id="IPR018151">
    <property type="entry name" value="TF_GreA/GreB_CS"/>
</dbReference>
<dbReference type="NCBIfam" id="NF001261">
    <property type="entry name" value="PRK00226.1-2"/>
    <property type="match status" value="1"/>
</dbReference>
<evidence type="ECO:0000256" key="1">
    <source>
        <dbReference type="ARBA" id="ARBA00008213"/>
    </source>
</evidence>
<comment type="function">
    <text evidence="6 8 9">Necessary for efficient RNA polymerase transcription elongation past template-encoded arresting sites. The arresting sites in DNA have the property of trapping a certain fraction of elongating RNA polymerases that pass through, resulting in locked ternary complexes. Cleavage of the nascent transcript by cleavage factors such as GreA or GreB allows the resumption of elongation from the new 3'terminus. GreA releases sequences of 2 to 3 nucleotides.</text>
</comment>
<dbReference type="SUPFAM" id="SSF54534">
    <property type="entry name" value="FKBP-like"/>
    <property type="match status" value="1"/>
</dbReference>
<dbReference type="PIRSF" id="PIRSF006092">
    <property type="entry name" value="GreA_GreB"/>
    <property type="match status" value="1"/>
</dbReference>
<dbReference type="InterPro" id="IPR006359">
    <property type="entry name" value="Tscrpt_elong_fac_GreA"/>
</dbReference>
<keyword evidence="3 8" id="KW-0805">Transcription regulation</keyword>
<evidence type="ECO:0000256" key="9">
    <source>
        <dbReference type="RuleBase" id="RU000556"/>
    </source>
</evidence>
<dbReference type="OrthoDB" id="9808774at2"/>
<comment type="caution">
    <text evidence="13">The sequence shown here is derived from an EMBL/GenBank/DDBJ whole genome shotgun (WGS) entry which is preliminary data.</text>
</comment>
<evidence type="ECO:0000259" key="12">
    <source>
        <dbReference type="Pfam" id="PF03449"/>
    </source>
</evidence>
<dbReference type="STRING" id="443610.VE25_16870"/>
<dbReference type="PANTHER" id="PTHR30437:SF4">
    <property type="entry name" value="TRANSCRIPTION ELONGATION FACTOR GREA"/>
    <property type="match status" value="1"/>
</dbReference>
<dbReference type="Gene3D" id="1.10.287.180">
    <property type="entry name" value="Transcription elongation factor, GreA/GreB, N-terminal domain"/>
    <property type="match status" value="1"/>
</dbReference>
<dbReference type="FunFam" id="3.10.50.30:FF:000001">
    <property type="entry name" value="Transcription elongation factor GreA"/>
    <property type="match status" value="1"/>
</dbReference>
<evidence type="ECO:0000256" key="7">
    <source>
        <dbReference type="ARBA" id="ARBA00030776"/>
    </source>
</evidence>
<dbReference type="GO" id="GO:0032784">
    <property type="term" value="P:regulation of DNA-templated transcription elongation"/>
    <property type="evidence" value="ECO:0007669"/>
    <property type="project" value="UniProtKB-UniRule"/>
</dbReference>
<dbReference type="GO" id="GO:0003746">
    <property type="term" value="F:translation elongation factor activity"/>
    <property type="evidence" value="ECO:0007669"/>
    <property type="project" value="UniProtKB-KW"/>
</dbReference>
<dbReference type="PATRIC" id="fig|443610.3.peg.1669"/>
<evidence type="ECO:0000256" key="2">
    <source>
        <dbReference type="ARBA" id="ARBA00013729"/>
    </source>
</evidence>
<protein>
    <recommendedName>
        <fullName evidence="2 8">Transcription elongation factor GreA</fullName>
    </recommendedName>
    <alternativeName>
        <fullName evidence="7 8">Transcript cleavage factor GreA</fullName>
    </alternativeName>
</protein>
<feature type="domain" description="Transcription elongation factor GreA/GreB N-terminal" evidence="12">
    <location>
        <begin position="4"/>
        <end position="74"/>
    </location>
</feature>
<name>A0A0F5FP34_9HYPH</name>
<dbReference type="NCBIfam" id="NF001264">
    <property type="entry name" value="PRK00226.1-5"/>
    <property type="match status" value="1"/>
</dbReference>
<evidence type="ECO:0000256" key="8">
    <source>
        <dbReference type="HAMAP-Rule" id="MF_00105"/>
    </source>
</evidence>
<evidence type="ECO:0000313" key="13">
    <source>
        <dbReference type="EMBL" id="KKB10644.1"/>
    </source>
</evidence>
<feature type="region of interest" description="Disordered" evidence="10">
    <location>
        <begin position="1"/>
        <end position="20"/>
    </location>
</feature>
<keyword evidence="4 8" id="KW-0238">DNA-binding</keyword>
<reference evidence="13 14" key="1">
    <citation type="submission" date="2015-03" db="EMBL/GenBank/DDBJ databases">
        <authorList>
            <person name="Hassan Y.I."/>
            <person name="Lepp D."/>
            <person name="Li X.-Z."/>
            <person name="Zhou T."/>
        </authorList>
    </citation>
    <scope>NUCLEOTIDE SEQUENCE [LARGE SCALE GENOMIC DNA]</scope>
    <source>
        <strain evidence="13 14">BD-c194</strain>
    </source>
</reference>
<dbReference type="InterPro" id="IPR023459">
    <property type="entry name" value="Tscrpt_elong_fac_GreA/B_fam"/>
</dbReference>